<dbReference type="Gene3D" id="3.60.10.10">
    <property type="entry name" value="Endonuclease/exonuclease/phosphatase"/>
    <property type="match status" value="1"/>
</dbReference>
<evidence type="ECO:0000256" key="3">
    <source>
        <dbReference type="ARBA" id="ARBA00022729"/>
    </source>
</evidence>
<dbReference type="InterPro" id="IPR038772">
    <property type="entry name" value="Sph/SMPD2-like"/>
</dbReference>
<comment type="caution">
    <text evidence="8">The sequence shown here is derived from an EMBL/GenBank/DDBJ whole genome shotgun (WGS) entry which is preliminary data.</text>
</comment>
<comment type="catalytic activity">
    <reaction evidence="5">
        <text>N-(hexadecanoyl)-sphing-4-enine-1-phosphocholine + H2O = N-hexadecanoylsphing-4-enine + phosphocholine + H(+)</text>
        <dbReference type="Rhea" id="RHEA:45644"/>
        <dbReference type="ChEBI" id="CHEBI:15377"/>
        <dbReference type="ChEBI" id="CHEBI:15378"/>
        <dbReference type="ChEBI" id="CHEBI:72959"/>
        <dbReference type="ChEBI" id="CHEBI:78646"/>
        <dbReference type="ChEBI" id="CHEBI:295975"/>
    </reaction>
    <physiologicalReaction direction="left-to-right" evidence="5">
        <dbReference type="Rhea" id="RHEA:45645"/>
    </physiologicalReaction>
</comment>
<accession>A0A9Q1HD35</accession>
<evidence type="ECO:0000313" key="9">
    <source>
        <dbReference type="Proteomes" id="UP001152320"/>
    </source>
</evidence>
<gene>
    <name evidence="8" type="ORF">HOLleu_07912</name>
</gene>
<dbReference type="PANTHER" id="PTHR16320:SF23">
    <property type="entry name" value="SPHINGOMYELINASE C 1"/>
    <property type="match status" value="1"/>
</dbReference>
<feature type="domain" description="Endonuclease/exonuclease/phosphatase" evidence="7">
    <location>
        <begin position="76"/>
        <end position="324"/>
    </location>
</feature>
<keyword evidence="4" id="KW-0378">Hydrolase</keyword>
<dbReference type="GO" id="GO:0005576">
    <property type="term" value="C:extracellular region"/>
    <property type="evidence" value="ECO:0007669"/>
    <property type="project" value="InterPro"/>
</dbReference>
<sequence>MNRIISCFVLPLDDAPNCIADESYCSQAGLDYVCEEDFDTGNPNDTCQTGVRARCSFPDIPTPLLETPATMLKVISYNVWELRYAYNQNGQRERTCRILPELIQIHPDVDVIVFNEVFMGGCFATGSEQLTFRDILTEYGFTEFTRTVGIIPVPTQPENGGVFIASKWPILRERSRVFAAFERTTADSLSQKGVVYARIEKSVNSVNMRYHVFGTHLQSSERQNSSLVRILQAREMYEFQRSQNIPSSEAVIYAGDLNADFIADPTYADEVIAELKSTIPPIVGRLSTTYDRDNNDVFSDRSSGASWYDYAVYSNEHLQPTRTALRAIRPRASPFTVCFSAVSINPTYPDTRFCVTERTITDLSDHYAVMGTFDFGDGDWSTRLPTTSTIPTTSTTTPTEQREQTSKGLDEPKSTEGSGNKDSPCILLLLVTIIVLSLLNV</sequence>
<evidence type="ECO:0000256" key="5">
    <source>
        <dbReference type="ARBA" id="ARBA00049371"/>
    </source>
</evidence>
<dbReference type="PANTHER" id="PTHR16320">
    <property type="entry name" value="SPHINGOMYELINASE FAMILY MEMBER"/>
    <property type="match status" value="1"/>
</dbReference>
<evidence type="ECO:0000256" key="2">
    <source>
        <dbReference type="ARBA" id="ARBA00012369"/>
    </source>
</evidence>
<feature type="compositionally biased region" description="Basic and acidic residues" evidence="6">
    <location>
        <begin position="400"/>
        <end position="414"/>
    </location>
</feature>
<dbReference type="InterPro" id="IPR036691">
    <property type="entry name" value="Endo/exonu/phosph_ase_sf"/>
</dbReference>
<dbReference type="InterPro" id="IPR017766">
    <property type="entry name" value="Sphingomyelinase/PLipase_C"/>
</dbReference>
<evidence type="ECO:0000259" key="7">
    <source>
        <dbReference type="Pfam" id="PF03372"/>
    </source>
</evidence>
<dbReference type="GO" id="GO:0004767">
    <property type="term" value="F:sphingomyelin phosphodiesterase activity"/>
    <property type="evidence" value="ECO:0007669"/>
    <property type="project" value="UniProtKB-EC"/>
</dbReference>
<dbReference type="OrthoDB" id="10010057at2759"/>
<dbReference type="EMBL" id="JAIZAY010000003">
    <property type="protein sequence ID" value="KAJ8044997.1"/>
    <property type="molecule type" value="Genomic_DNA"/>
</dbReference>
<comment type="similarity">
    <text evidence="1">Belongs to the neutral sphingomyelinase family.</text>
</comment>
<dbReference type="InterPro" id="IPR005135">
    <property type="entry name" value="Endo/exonuclease/phosphatase"/>
</dbReference>
<evidence type="ECO:0000256" key="1">
    <source>
        <dbReference type="ARBA" id="ARBA00006335"/>
    </source>
</evidence>
<evidence type="ECO:0000256" key="6">
    <source>
        <dbReference type="SAM" id="MobiDB-lite"/>
    </source>
</evidence>
<evidence type="ECO:0000256" key="4">
    <source>
        <dbReference type="ARBA" id="ARBA00022801"/>
    </source>
</evidence>
<dbReference type="CDD" id="cd09078">
    <property type="entry name" value="nSMase"/>
    <property type="match status" value="1"/>
</dbReference>
<dbReference type="SUPFAM" id="SSF56219">
    <property type="entry name" value="DNase I-like"/>
    <property type="match status" value="1"/>
</dbReference>
<evidence type="ECO:0000313" key="8">
    <source>
        <dbReference type="EMBL" id="KAJ8044997.1"/>
    </source>
</evidence>
<feature type="region of interest" description="Disordered" evidence="6">
    <location>
        <begin position="384"/>
        <end position="419"/>
    </location>
</feature>
<dbReference type="Proteomes" id="UP001152320">
    <property type="component" value="Chromosome 3"/>
</dbReference>
<protein>
    <recommendedName>
        <fullName evidence="2">sphingomyelin phosphodiesterase</fullName>
        <ecNumber evidence="2">3.1.4.12</ecNumber>
    </recommendedName>
</protein>
<organism evidence="8 9">
    <name type="scientific">Holothuria leucospilota</name>
    <name type="common">Black long sea cucumber</name>
    <name type="synonym">Mertensiothuria leucospilota</name>
    <dbReference type="NCBI Taxonomy" id="206669"/>
    <lineage>
        <taxon>Eukaryota</taxon>
        <taxon>Metazoa</taxon>
        <taxon>Echinodermata</taxon>
        <taxon>Eleutherozoa</taxon>
        <taxon>Echinozoa</taxon>
        <taxon>Holothuroidea</taxon>
        <taxon>Aspidochirotacea</taxon>
        <taxon>Aspidochirotida</taxon>
        <taxon>Holothuriidae</taxon>
        <taxon>Holothuria</taxon>
    </lineage>
</organism>
<reference evidence="8" key="1">
    <citation type="submission" date="2021-10" db="EMBL/GenBank/DDBJ databases">
        <title>Tropical sea cucumber genome reveals ecological adaptation and Cuvierian tubules defense mechanism.</title>
        <authorList>
            <person name="Chen T."/>
        </authorList>
    </citation>
    <scope>NUCLEOTIDE SEQUENCE</scope>
    <source>
        <strain evidence="8">Nanhai2018</strain>
        <tissue evidence="8">Muscle</tissue>
    </source>
</reference>
<proteinExistence type="inferred from homology"/>
<dbReference type="Pfam" id="PF03372">
    <property type="entry name" value="Exo_endo_phos"/>
    <property type="match status" value="1"/>
</dbReference>
<keyword evidence="9" id="KW-1185">Reference proteome</keyword>
<dbReference type="EC" id="3.1.4.12" evidence="2"/>
<feature type="compositionally biased region" description="Low complexity" evidence="6">
    <location>
        <begin position="384"/>
        <end position="399"/>
    </location>
</feature>
<name>A0A9Q1HD35_HOLLE</name>
<dbReference type="AlphaFoldDB" id="A0A9Q1HD35"/>
<keyword evidence="3" id="KW-0732">Signal</keyword>